<dbReference type="AlphaFoldDB" id="A0A328TP69"/>
<protein>
    <submittedName>
        <fullName evidence="1">Uncharacterized protein</fullName>
    </submittedName>
</protein>
<organism evidence="1 2">
    <name type="scientific">Candidatus Erwinia dacicola</name>
    <dbReference type="NCBI Taxonomy" id="252393"/>
    <lineage>
        <taxon>Bacteria</taxon>
        <taxon>Pseudomonadati</taxon>
        <taxon>Pseudomonadota</taxon>
        <taxon>Gammaproteobacteria</taxon>
        <taxon>Enterobacterales</taxon>
        <taxon>Erwiniaceae</taxon>
        <taxon>Erwinia</taxon>
    </lineage>
</organism>
<comment type="caution">
    <text evidence="1">The sequence shown here is derived from an EMBL/GenBank/DDBJ whole genome shotgun (WGS) entry which is preliminary data.</text>
</comment>
<dbReference type="Proteomes" id="UP000244334">
    <property type="component" value="Unassembled WGS sequence"/>
</dbReference>
<reference evidence="1" key="1">
    <citation type="submission" date="2018-04" db="EMBL/GenBank/DDBJ databases">
        <title>Genomes of the Obligate Erwinia dacicola and Facultative Enterobacter sp. OLF Endosymbionts of the Olive Fruit fly, Bactrocera oleae.</title>
        <authorList>
            <person name="Estes A.M."/>
            <person name="Hearn D.J."/>
            <person name="Agarwal S."/>
            <person name="Pierson E.A."/>
            <person name="Dunning-Hotopp J.C."/>
        </authorList>
    </citation>
    <scope>NUCLEOTIDE SEQUENCE [LARGE SCALE GENOMIC DNA]</scope>
    <source>
        <strain evidence="1">Oroville</strain>
    </source>
</reference>
<accession>A0A328TP69</accession>
<sequence>MVFTFPHINNIFMVFIALSGNFILASHIDEAETGLCWDSAVVI</sequence>
<gene>
    <name evidence="1" type="ORF">ACZ87_03584</name>
</gene>
<evidence type="ECO:0000313" key="1">
    <source>
        <dbReference type="EMBL" id="RAP69624.1"/>
    </source>
</evidence>
<keyword evidence="2" id="KW-1185">Reference proteome</keyword>
<dbReference type="EMBL" id="LJAM02000666">
    <property type="protein sequence ID" value="RAP69624.1"/>
    <property type="molecule type" value="Genomic_DNA"/>
</dbReference>
<name>A0A328TP69_9GAMM</name>
<evidence type="ECO:0000313" key="2">
    <source>
        <dbReference type="Proteomes" id="UP000244334"/>
    </source>
</evidence>
<proteinExistence type="predicted"/>